<reference evidence="3 4" key="1">
    <citation type="journal article" date="2018" name="Nat. Biotechnol.">
        <title>A standardized bacterial taxonomy based on genome phylogeny substantially revises the tree of life.</title>
        <authorList>
            <person name="Parks D.H."/>
            <person name="Chuvochina M."/>
            <person name="Waite D.W."/>
            <person name="Rinke C."/>
            <person name="Skarshewski A."/>
            <person name="Chaumeil P.A."/>
            <person name="Hugenholtz P."/>
        </authorList>
    </citation>
    <scope>NUCLEOTIDE SEQUENCE [LARGE SCALE GENOMIC DNA]</scope>
    <source>
        <strain evidence="3">UBA11978</strain>
    </source>
</reference>
<proteinExistence type="predicted"/>
<feature type="domain" description="Methyltransferase" evidence="2">
    <location>
        <begin position="29"/>
        <end position="123"/>
    </location>
</feature>
<dbReference type="PANTHER" id="PTHR43861">
    <property type="entry name" value="TRANS-ACONITATE 2-METHYLTRANSFERASE-RELATED"/>
    <property type="match status" value="1"/>
</dbReference>
<dbReference type="InterPro" id="IPR041698">
    <property type="entry name" value="Methyltransf_25"/>
</dbReference>
<evidence type="ECO:0000259" key="2">
    <source>
        <dbReference type="Pfam" id="PF13649"/>
    </source>
</evidence>
<keyword evidence="1" id="KW-0808">Transferase</keyword>
<protein>
    <recommendedName>
        <fullName evidence="2">Methyltransferase domain-containing protein</fullName>
    </recommendedName>
</protein>
<dbReference type="CDD" id="cd02440">
    <property type="entry name" value="AdoMet_MTases"/>
    <property type="match status" value="1"/>
</dbReference>
<dbReference type="EMBL" id="DNAN01000618">
    <property type="protein sequence ID" value="HAW77572.1"/>
    <property type="molecule type" value="Genomic_DNA"/>
</dbReference>
<evidence type="ECO:0000256" key="1">
    <source>
        <dbReference type="ARBA" id="ARBA00022679"/>
    </source>
</evidence>
<name>A0A350P8F5_9ALTE</name>
<evidence type="ECO:0000313" key="3">
    <source>
        <dbReference type="EMBL" id="HAW77572.1"/>
    </source>
</evidence>
<feature type="non-terminal residue" evidence="3">
    <location>
        <position position="1"/>
    </location>
</feature>
<comment type="caution">
    <text evidence="3">The sequence shown here is derived from an EMBL/GenBank/DDBJ whole genome shotgun (WGS) entry which is preliminary data.</text>
</comment>
<dbReference type="AlphaFoldDB" id="A0A350P8F5"/>
<dbReference type="PANTHER" id="PTHR43861:SF3">
    <property type="entry name" value="PUTATIVE (AFU_ORTHOLOGUE AFUA_2G14390)-RELATED"/>
    <property type="match status" value="1"/>
</dbReference>
<gene>
    <name evidence="3" type="ORF">DCW74_17795</name>
</gene>
<dbReference type="Gene3D" id="3.40.50.150">
    <property type="entry name" value="Vaccinia Virus protein VP39"/>
    <property type="match status" value="1"/>
</dbReference>
<dbReference type="SUPFAM" id="SSF53335">
    <property type="entry name" value="S-adenosyl-L-methionine-dependent methyltransferases"/>
    <property type="match status" value="1"/>
</dbReference>
<dbReference type="Pfam" id="PF13649">
    <property type="entry name" value="Methyltransf_25"/>
    <property type="match status" value="1"/>
</dbReference>
<dbReference type="InterPro" id="IPR029063">
    <property type="entry name" value="SAM-dependent_MTases_sf"/>
</dbReference>
<sequence length="250" mass="29480">DPWFKENVSRIITEQEIQIKPEWFEGKKILDAGCGNGRWAYGLAQLGADLTVVDVNAEALREAQAALCELNENVRYIQCPLEEIDTHLREEKFDLVWSWGVLHHCGNFLKAFKNLTQLVAHDGLMFVYLYGRETLPYSVDINLFKERLKYNFLESAFDQTAFLLEKAGGDCKQIHNQHDIYAPLINRRFLWNDVESLFKDHGFDQVDRTVDHTEIWARALKGNWKQFHENWFLPKRQPPYWFQDHPDDHK</sequence>
<dbReference type="GO" id="GO:0016740">
    <property type="term" value="F:transferase activity"/>
    <property type="evidence" value="ECO:0007669"/>
    <property type="project" value="UniProtKB-KW"/>
</dbReference>
<organism evidence="3 4">
    <name type="scientific">Alteromonas australica</name>
    <dbReference type="NCBI Taxonomy" id="589873"/>
    <lineage>
        <taxon>Bacteria</taxon>
        <taxon>Pseudomonadati</taxon>
        <taxon>Pseudomonadota</taxon>
        <taxon>Gammaproteobacteria</taxon>
        <taxon>Alteromonadales</taxon>
        <taxon>Alteromonadaceae</taxon>
        <taxon>Alteromonas/Salinimonas group</taxon>
        <taxon>Alteromonas</taxon>
    </lineage>
</organism>
<evidence type="ECO:0000313" key="4">
    <source>
        <dbReference type="Proteomes" id="UP000263517"/>
    </source>
</evidence>
<accession>A0A350P8F5</accession>
<dbReference type="Proteomes" id="UP000263517">
    <property type="component" value="Unassembled WGS sequence"/>
</dbReference>